<sequence length="673" mass="73239">MDLQILCARRVNENNHHHHHHHSSANEMISSSGSGSASPLKLPSLVPPATGMWFQDQAKLREKPPEGNPSDSAVKSPQSPPWFPQQNHQTQQQPSKDLRDAKPNGNNGSVWFQPESQEDSTNVNVVSTNDSAADDSDEDDDSGGMTNEPVDTTPEATSHNPAPPVSTHDTLPPPATSMMAPWFLAQKAKESMVKPPELNIPTAQHHHAISNISNMSWFLGNKETPNKLPHESNNKISEHNAGPWYLGQHKINVNNPEHNKDQSSPNKDDEGPWFLGQSKTSDPPHKQSNGWFHHTDIKVEQDTDTMDKRQEDAVKSGCVWFGHGLLKPDADSQRQDNLSKMMGAWFSSSHMMRPDMVKQEAGTGMHPSGFWFIPGSSASANCNGGGANMTAAHGGGKLYQCDLCQTQFRQRERLREHRRIHALGETPHTCTICEKAFTTAAARECHAAVAHLNGAGHPPGPCRFCEAGDTQHLEHMAMHNHDGSLQPPLRRQGGGIRRPGGPGGYECKMCGLRFPDGPSLTDHVDHHPGGRPLLCRLCCKTFKSKLGLENHTRLHTGERPFECGECGARFPQRAALDYHVKGRHTGENHRTCGRCGKLFRSTPGYNNHMRLHAVRDTASVNNNAAVVAAAAVAAAGVMAGSAVSAVSDAVGNILSGTGVPTPVVGSNKEHHPH</sequence>
<feature type="region of interest" description="Disordered" evidence="6">
    <location>
        <begin position="247"/>
        <end position="291"/>
    </location>
</feature>
<dbReference type="PROSITE" id="PS00028">
    <property type="entry name" value="ZINC_FINGER_C2H2_1"/>
    <property type="match status" value="6"/>
</dbReference>
<dbReference type="GO" id="GO:0005634">
    <property type="term" value="C:nucleus"/>
    <property type="evidence" value="ECO:0007669"/>
    <property type="project" value="TreeGrafter"/>
</dbReference>
<dbReference type="InterPro" id="IPR013087">
    <property type="entry name" value="Znf_C2H2_type"/>
</dbReference>
<dbReference type="SUPFAM" id="SSF57667">
    <property type="entry name" value="beta-beta-alpha zinc fingers"/>
    <property type="match status" value="3"/>
</dbReference>
<feature type="compositionally biased region" description="Polar residues" evidence="6">
    <location>
        <begin position="277"/>
        <end position="290"/>
    </location>
</feature>
<feature type="domain" description="C2H2-type" evidence="7">
    <location>
        <begin position="505"/>
        <end position="532"/>
    </location>
</feature>
<evidence type="ECO:0000256" key="3">
    <source>
        <dbReference type="ARBA" id="ARBA00022771"/>
    </source>
</evidence>
<dbReference type="PANTHER" id="PTHR24409:SF295">
    <property type="entry name" value="AZ2-RELATED"/>
    <property type="match status" value="1"/>
</dbReference>
<dbReference type="Proteomes" id="UP000494165">
    <property type="component" value="Unassembled WGS sequence"/>
</dbReference>
<keyword evidence="4" id="KW-0862">Zinc</keyword>
<organism evidence="8 9">
    <name type="scientific">Cloeon dipterum</name>
    <dbReference type="NCBI Taxonomy" id="197152"/>
    <lineage>
        <taxon>Eukaryota</taxon>
        <taxon>Metazoa</taxon>
        <taxon>Ecdysozoa</taxon>
        <taxon>Arthropoda</taxon>
        <taxon>Hexapoda</taxon>
        <taxon>Insecta</taxon>
        <taxon>Pterygota</taxon>
        <taxon>Palaeoptera</taxon>
        <taxon>Ephemeroptera</taxon>
        <taxon>Pisciforma</taxon>
        <taxon>Baetidae</taxon>
        <taxon>Cloeon</taxon>
    </lineage>
</organism>
<dbReference type="InterPro" id="IPR036236">
    <property type="entry name" value="Znf_C2H2_sf"/>
</dbReference>
<dbReference type="GO" id="GO:0008270">
    <property type="term" value="F:zinc ion binding"/>
    <property type="evidence" value="ECO:0007669"/>
    <property type="project" value="UniProtKB-KW"/>
</dbReference>
<evidence type="ECO:0000259" key="7">
    <source>
        <dbReference type="PROSITE" id="PS50157"/>
    </source>
</evidence>
<dbReference type="PANTHER" id="PTHR24409">
    <property type="entry name" value="ZINC FINGER PROTEIN 142"/>
    <property type="match status" value="1"/>
</dbReference>
<keyword evidence="9" id="KW-1185">Reference proteome</keyword>
<feature type="domain" description="C2H2-type" evidence="7">
    <location>
        <begin position="590"/>
        <end position="617"/>
    </location>
</feature>
<dbReference type="OrthoDB" id="6077919at2759"/>
<keyword evidence="2" id="KW-0677">Repeat</keyword>
<feature type="compositionally biased region" description="Basic and acidic residues" evidence="6">
    <location>
        <begin position="257"/>
        <end position="270"/>
    </location>
</feature>
<dbReference type="AlphaFoldDB" id="A0A8S1C5G2"/>
<feature type="domain" description="C2H2-type" evidence="7">
    <location>
        <begin position="399"/>
        <end position="426"/>
    </location>
</feature>
<evidence type="ECO:0000256" key="2">
    <source>
        <dbReference type="ARBA" id="ARBA00022737"/>
    </source>
</evidence>
<proteinExistence type="predicted"/>
<dbReference type="EMBL" id="CADEPI010000011">
    <property type="protein sequence ID" value="CAB3363124.1"/>
    <property type="molecule type" value="Genomic_DNA"/>
</dbReference>
<feature type="compositionally biased region" description="Low complexity" evidence="6">
    <location>
        <begin position="25"/>
        <end position="44"/>
    </location>
</feature>
<accession>A0A8S1C5G2</accession>
<evidence type="ECO:0000256" key="6">
    <source>
        <dbReference type="SAM" id="MobiDB-lite"/>
    </source>
</evidence>
<evidence type="ECO:0000256" key="1">
    <source>
        <dbReference type="ARBA" id="ARBA00022723"/>
    </source>
</evidence>
<keyword evidence="1" id="KW-0479">Metal-binding</keyword>
<protein>
    <recommendedName>
        <fullName evidence="7">C2H2-type domain-containing protein</fullName>
    </recommendedName>
</protein>
<evidence type="ECO:0000256" key="5">
    <source>
        <dbReference type="PROSITE-ProRule" id="PRU00042"/>
    </source>
</evidence>
<feature type="compositionally biased region" description="Polar residues" evidence="6">
    <location>
        <begin position="119"/>
        <end position="129"/>
    </location>
</feature>
<evidence type="ECO:0000313" key="9">
    <source>
        <dbReference type="Proteomes" id="UP000494165"/>
    </source>
</evidence>
<gene>
    <name evidence="8" type="ORF">CLODIP_2_CD14786</name>
</gene>
<reference evidence="8 9" key="1">
    <citation type="submission" date="2020-04" db="EMBL/GenBank/DDBJ databases">
        <authorList>
            <person name="Alioto T."/>
            <person name="Alioto T."/>
            <person name="Gomez Garrido J."/>
        </authorList>
    </citation>
    <scope>NUCLEOTIDE SEQUENCE [LARGE SCALE GENOMIC DNA]</scope>
</reference>
<feature type="domain" description="C2H2-type" evidence="7">
    <location>
        <begin position="561"/>
        <end position="589"/>
    </location>
</feature>
<dbReference type="SMART" id="SM00355">
    <property type="entry name" value="ZnF_C2H2"/>
    <property type="match status" value="7"/>
</dbReference>
<feature type="domain" description="C2H2-type" evidence="7">
    <location>
        <begin position="533"/>
        <end position="560"/>
    </location>
</feature>
<dbReference type="Pfam" id="PF00096">
    <property type="entry name" value="zf-C2H2"/>
    <property type="match status" value="1"/>
</dbReference>
<keyword evidence="3 5" id="KW-0863">Zinc-finger</keyword>
<feature type="region of interest" description="Disordered" evidence="6">
    <location>
        <begin position="14"/>
        <end position="174"/>
    </location>
</feature>
<dbReference type="FunFam" id="3.30.160.60:FF:001049">
    <property type="entry name" value="zinc finger protein 319"/>
    <property type="match status" value="1"/>
</dbReference>
<comment type="caution">
    <text evidence="8">The sequence shown here is derived from an EMBL/GenBank/DDBJ whole genome shotgun (WGS) entry which is preliminary data.</text>
</comment>
<evidence type="ECO:0000313" key="8">
    <source>
        <dbReference type="EMBL" id="CAB3363124.1"/>
    </source>
</evidence>
<dbReference type="Pfam" id="PF12874">
    <property type="entry name" value="zf-met"/>
    <property type="match status" value="1"/>
</dbReference>
<feature type="compositionally biased region" description="Acidic residues" evidence="6">
    <location>
        <begin position="132"/>
        <end position="142"/>
    </location>
</feature>
<dbReference type="PROSITE" id="PS50157">
    <property type="entry name" value="ZINC_FINGER_C2H2_2"/>
    <property type="match status" value="5"/>
</dbReference>
<dbReference type="GO" id="GO:0000981">
    <property type="term" value="F:DNA-binding transcription factor activity, RNA polymerase II-specific"/>
    <property type="evidence" value="ECO:0007669"/>
    <property type="project" value="TreeGrafter"/>
</dbReference>
<dbReference type="GO" id="GO:0000977">
    <property type="term" value="F:RNA polymerase II transcription regulatory region sequence-specific DNA binding"/>
    <property type="evidence" value="ECO:0007669"/>
    <property type="project" value="TreeGrafter"/>
</dbReference>
<dbReference type="Gene3D" id="3.30.160.60">
    <property type="entry name" value="Classic Zinc Finger"/>
    <property type="match status" value="3"/>
</dbReference>
<name>A0A8S1C5G2_9INSE</name>
<evidence type="ECO:0000256" key="4">
    <source>
        <dbReference type="ARBA" id="ARBA00022833"/>
    </source>
</evidence>